<feature type="compositionally biased region" description="Polar residues" evidence="7">
    <location>
        <begin position="1"/>
        <end position="12"/>
    </location>
</feature>
<dbReference type="InterPro" id="IPR019661">
    <property type="entry name" value="RepA2"/>
</dbReference>
<proteinExistence type="predicted"/>
<sequence>MSQVVNVITSSQKTKRPYRKGNPVSANERQKASLARRSNTHKSIHALIQIPLKEKLAQFAEEEGITQAQMIEKLIKLEAERRGNDV</sequence>
<name>A0A486QLY1_KLEPN</name>
<evidence type="ECO:0000256" key="1">
    <source>
        <dbReference type="ARBA" id="ARBA00022491"/>
    </source>
</evidence>
<dbReference type="EMBL" id="CAAHCR010000009">
    <property type="protein sequence ID" value="VGL90670.1"/>
    <property type="molecule type" value="Genomic_DNA"/>
</dbReference>
<evidence type="ECO:0000256" key="4">
    <source>
        <dbReference type="ARBA" id="ARBA00023125"/>
    </source>
</evidence>
<protein>
    <recommendedName>
        <fullName evidence="6">Protein CopB</fullName>
    </recommendedName>
</protein>
<dbReference type="RefSeq" id="WP_087824580.1">
    <property type="nucleotide sequence ID" value="NZ_JAOCOQ010000058.1"/>
</dbReference>
<keyword evidence="5" id="KW-0804">Transcription</keyword>
<keyword evidence="4" id="KW-0238">DNA-binding</keyword>
<evidence type="ECO:0000313" key="8">
    <source>
        <dbReference type="EMBL" id="VGL90670.1"/>
    </source>
</evidence>
<evidence type="ECO:0000256" key="3">
    <source>
        <dbReference type="ARBA" id="ARBA00023015"/>
    </source>
</evidence>
<dbReference type="GO" id="GO:0006276">
    <property type="term" value="P:plasmid maintenance"/>
    <property type="evidence" value="ECO:0007669"/>
    <property type="project" value="UniProtKB-KW"/>
</dbReference>
<feature type="region of interest" description="Disordered" evidence="7">
    <location>
        <begin position="1"/>
        <end position="40"/>
    </location>
</feature>
<dbReference type="GO" id="GO:0003677">
    <property type="term" value="F:DNA binding"/>
    <property type="evidence" value="ECO:0007669"/>
    <property type="project" value="UniProtKB-KW"/>
</dbReference>
<keyword evidence="1" id="KW-0678">Repressor</keyword>
<evidence type="ECO:0000256" key="7">
    <source>
        <dbReference type="SAM" id="MobiDB-lite"/>
    </source>
</evidence>
<dbReference type="AlphaFoldDB" id="A0A486QLY1"/>
<reference evidence="8" key="1">
    <citation type="submission" date="2019-03" db="EMBL/GenBank/DDBJ databases">
        <authorList>
            <consortium name="Pathogen Informatics"/>
        </authorList>
    </citation>
    <scope>NUCLEOTIDE SEQUENCE</scope>
    <source>
        <strain evidence="8">5012STDY7626445</strain>
    </source>
</reference>
<evidence type="ECO:0000256" key="2">
    <source>
        <dbReference type="ARBA" id="ARBA00022689"/>
    </source>
</evidence>
<keyword evidence="2" id="KW-0615">Plasmid copy control</keyword>
<accession>A0A486QLY1</accession>
<keyword evidence="3" id="KW-0805">Transcription regulation</keyword>
<organism evidence="8">
    <name type="scientific">Klebsiella pneumoniae</name>
    <dbReference type="NCBI Taxonomy" id="573"/>
    <lineage>
        <taxon>Bacteria</taxon>
        <taxon>Pseudomonadati</taxon>
        <taxon>Pseudomonadota</taxon>
        <taxon>Gammaproteobacteria</taxon>
        <taxon>Enterobacterales</taxon>
        <taxon>Enterobacteriaceae</taxon>
        <taxon>Klebsiella/Raoultella group</taxon>
        <taxon>Klebsiella</taxon>
        <taxon>Klebsiella pneumoniae complex</taxon>
    </lineage>
</organism>
<dbReference type="Pfam" id="PF10723">
    <property type="entry name" value="RepB-RCR_reg"/>
    <property type="match status" value="1"/>
</dbReference>
<dbReference type="NCBIfam" id="NF010256">
    <property type="entry name" value="PRK13702.1"/>
    <property type="match status" value="1"/>
</dbReference>
<evidence type="ECO:0000256" key="6">
    <source>
        <dbReference type="ARBA" id="ARBA00031853"/>
    </source>
</evidence>
<gene>
    <name evidence="8" type="ORF">SAMEA4873647_04532</name>
</gene>
<evidence type="ECO:0000256" key="5">
    <source>
        <dbReference type="ARBA" id="ARBA00023163"/>
    </source>
</evidence>